<dbReference type="Gramene" id="NC4G0011630.1">
    <property type="protein sequence ID" value="NC4G0011630.1:cds"/>
    <property type="gene ID" value="NC4G0011630"/>
</dbReference>
<organism evidence="2">
    <name type="scientific">Nymphaea colorata</name>
    <name type="common">pocket water lily</name>
    <dbReference type="NCBI Taxonomy" id="210225"/>
    <lineage>
        <taxon>Eukaryota</taxon>
        <taxon>Viridiplantae</taxon>
        <taxon>Streptophyta</taxon>
        <taxon>Embryophyta</taxon>
        <taxon>Tracheophyta</taxon>
        <taxon>Spermatophyta</taxon>
        <taxon>Magnoliopsida</taxon>
        <taxon>Nymphaeales</taxon>
        <taxon>Nymphaeaceae</taxon>
        <taxon>Nymphaea</taxon>
    </lineage>
</organism>
<accession>A0A5K1CED8</accession>
<feature type="compositionally biased region" description="Basic and acidic residues" evidence="1">
    <location>
        <begin position="122"/>
        <end position="135"/>
    </location>
</feature>
<feature type="region of interest" description="Disordered" evidence="1">
    <location>
        <begin position="109"/>
        <end position="140"/>
    </location>
</feature>
<dbReference type="AlphaFoldDB" id="A0A5K1CED8"/>
<name>A0A5K1CED8_9MAGN</name>
<evidence type="ECO:0000256" key="1">
    <source>
        <dbReference type="SAM" id="MobiDB-lite"/>
    </source>
</evidence>
<evidence type="ECO:0000313" key="2">
    <source>
        <dbReference type="EMBL" id="VVW26036.1"/>
    </source>
</evidence>
<protein>
    <submittedName>
        <fullName evidence="2">Uncharacterized protein</fullName>
    </submittedName>
</protein>
<gene>
    <name evidence="2" type="ORF">NYM_LOCUS16680</name>
</gene>
<reference evidence="2" key="1">
    <citation type="submission" date="2019-09" db="EMBL/GenBank/DDBJ databases">
        <authorList>
            <person name="Zhang L."/>
        </authorList>
    </citation>
    <scope>NUCLEOTIDE SEQUENCE</scope>
</reference>
<sequence length="161" mass="18478">MRLRVQDKWGLGEVVGGPERVDRARPAFVEPDPRLALAAPVHEAHPARVQPPALPLVVVPSQPVLVPPVVHRRYISGEHQQKRRQRPQLIDPHLLLQLHPRLDPCRVPSLPPPPQVHHHHPRVEVARPPPRERQRQRVARPECAGEVVSEVRFAVLRRRYH</sequence>
<dbReference type="EMBL" id="LR721782">
    <property type="protein sequence ID" value="VVW26036.1"/>
    <property type="molecule type" value="Genomic_DNA"/>
</dbReference>
<proteinExistence type="predicted"/>